<comment type="caution">
    <text evidence="2">The sequence shown here is derived from an EMBL/GenBank/DDBJ whole genome shotgun (WGS) entry which is preliminary data.</text>
</comment>
<dbReference type="Pfam" id="PF01636">
    <property type="entry name" value="APH"/>
    <property type="match status" value="1"/>
</dbReference>
<organism evidence="2 3">
    <name type="scientific">Pseudolactococcus laudensis</name>
    <dbReference type="NCBI Taxonomy" id="1494461"/>
    <lineage>
        <taxon>Bacteria</taxon>
        <taxon>Bacillati</taxon>
        <taxon>Bacillota</taxon>
        <taxon>Bacilli</taxon>
        <taxon>Lactobacillales</taxon>
        <taxon>Streptococcaceae</taxon>
        <taxon>Pseudolactococcus</taxon>
    </lineage>
</organism>
<dbReference type="EMBL" id="JACBNY010000005">
    <property type="protein sequence ID" value="MBA0016423.1"/>
    <property type="molecule type" value="Genomic_DNA"/>
</dbReference>
<reference evidence="2 3" key="1">
    <citation type="submission" date="2020-07" db="EMBL/GenBank/DDBJ databases">
        <authorList>
            <person name="Hilgarth M."/>
            <person name="Werum V."/>
            <person name="Vogel R.F."/>
        </authorList>
    </citation>
    <scope>NUCLEOTIDE SEQUENCE [LARGE SCALE GENOMIC DNA]</scope>
    <source>
        <strain evidence="2 3">DSM 28961</strain>
    </source>
</reference>
<dbReference type="GO" id="GO:0016740">
    <property type="term" value="F:transferase activity"/>
    <property type="evidence" value="ECO:0007669"/>
    <property type="project" value="UniProtKB-KW"/>
</dbReference>
<dbReference type="AlphaFoldDB" id="A0A7V8SJK8"/>
<keyword evidence="2" id="KW-0808">Transferase</keyword>
<gene>
    <name evidence="2" type="ORF">HZR21_04565</name>
</gene>
<sequence>MLKYAMIRPIYQEYTSVPNQKKEYKMFFEKNDSHNELIKKQILLEFGTAISCIALGEGTENKNFLINDTIVLRVLFIDKNSLLYHVARSYIEREIIFANVLCQSKVNPLTYKCFKNKDRLLEIPTDEGTFYFLQYDFIPGSFLTYTKKNMQQLAQMMGKCHEIAHQISEKTSTPYLPVYDGLPSSLHYRPFAFDDRITQSIAHYAFYWQIFQENTRLINDYRSQNPNILIHCDLHAKNILLTNDTIAIINFGDTRLSLIEEDIGTCFWGMALEMTTVETFKKRIYDFFSAYPKRLNNIEKTYCLRFTLQRFLDIHLFYLKENLSTTSKLKYQTQKFSNEKPIIDFLIASIDQSLVDN</sequence>
<keyword evidence="3" id="KW-1185">Reference proteome</keyword>
<feature type="domain" description="Aminoglycoside phosphotransferase" evidence="1">
    <location>
        <begin position="54"/>
        <end position="280"/>
    </location>
</feature>
<protein>
    <submittedName>
        <fullName evidence="2">Phosphotransferase</fullName>
    </submittedName>
</protein>
<dbReference type="Gene3D" id="3.90.1200.10">
    <property type="match status" value="1"/>
</dbReference>
<dbReference type="RefSeq" id="WP_180746637.1">
    <property type="nucleotide sequence ID" value="NZ_CBCRWQ010000006.1"/>
</dbReference>
<name>A0A7V8SJK8_9LACT</name>
<dbReference type="GeneID" id="303194786"/>
<dbReference type="InterPro" id="IPR011009">
    <property type="entry name" value="Kinase-like_dom_sf"/>
</dbReference>
<dbReference type="SUPFAM" id="SSF56112">
    <property type="entry name" value="Protein kinase-like (PK-like)"/>
    <property type="match status" value="1"/>
</dbReference>
<accession>A0A7V8SJK8</accession>
<dbReference type="Proteomes" id="UP000530186">
    <property type="component" value="Unassembled WGS sequence"/>
</dbReference>
<evidence type="ECO:0000259" key="1">
    <source>
        <dbReference type="Pfam" id="PF01636"/>
    </source>
</evidence>
<evidence type="ECO:0000313" key="3">
    <source>
        <dbReference type="Proteomes" id="UP000530186"/>
    </source>
</evidence>
<dbReference type="InterPro" id="IPR002575">
    <property type="entry name" value="Aminoglycoside_PTrfase"/>
</dbReference>
<evidence type="ECO:0000313" key="2">
    <source>
        <dbReference type="EMBL" id="MBA0016423.1"/>
    </source>
</evidence>
<proteinExistence type="predicted"/>